<name>A0A6A5VLU9_9PLEO</name>
<organism evidence="2 3">
    <name type="scientific">Bimuria novae-zelandiae CBS 107.79</name>
    <dbReference type="NCBI Taxonomy" id="1447943"/>
    <lineage>
        <taxon>Eukaryota</taxon>
        <taxon>Fungi</taxon>
        <taxon>Dikarya</taxon>
        <taxon>Ascomycota</taxon>
        <taxon>Pezizomycotina</taxon>
        <taxon>Dothideomycetes</taxon>
        <taxon>Pleosporomycetidae</taxon>
        <taxon>Pleosporales</taxon>
        <taxon>Massarineae</taxon>
        <taxon>Didymosphaeriaceae</taxon>
        <taxon>Bimuria</taxon>
    </lineage>
</organism>
<accession>A0A6A5VLU9</accession>
<dbReference type="AlphaFoldDB" id="A0A6A5VLU9"/>
<protein>
    <submittedName>
        <fullName evidence="2">Uncharacterized protein</fullName>
    </submittedName>
</protein>
<evidence type="ECO:0000313" key="3">
    <source>
        <dbReference type="Proteomes" id="UP000800036"/>
    </source>
</evidence>
<proteinExistence type="predicted"/>
<dbReference type="Proteomes" id="UP000800036">
    <property type="component" value="Unassembled WGS sequence"/>
</dbReference>
<keyword evidence="3" id="KW-1185">Reference proteome</keyword>
<gene>
    <name evidence="2" type="ORF">BU23DRAFT_551602</name>
</gene>
<feature type="region of interest" description="Disordered" evidence="1">
    <location>
        <begin position="21"/>
        <end position="64"/>
    </location>
</feature>
<reference evidence="2" key="1">
    <citation type="journal article" date="2020" name="Stud. Mycol.">
        <title>101 Dothideomycetes genomes: a test case for predicting lifestyles and emergence of pathogens.</title>
        <authorList>
            <person name="Haridas S."/>
            <person name="Albert R."/>
            <person name="Binder M."/>
            <person name="Bloem J."/>
            <person name="Labutti K."/>
            <person name="Salamov A."/>
            <person name="Andreopoulos B."/>
            <person name="Baker S."/>
            <person name="Barry K."/>
            <person name="Bills G."/>
            <person name="Bluhm B."/>
            <person name="Cannon C."/>
            <person name="Castanera R."/>
            <person name="Culley D."/>
            <person name="Daum C."/>
            <person name="Ezra D."/>
            <person name="Gonzalez J."/>
            <person name="Henrissat B."/>
            <person name="Kuo A."/>
            <person name="Liang C."/>
            <person name="Lipzen A."/>
            <person name="Lutzoni F."/>
            <person name="Magnuson J."/>
            <person name="Mondo S."/>
            <person name="Nolan M."/>
            <person name="Ohm R."/>
            <person name="Pangilinan J."/>
            <person name="Park H.-J."/>
            <person name="Ramirez L."/>
            <person name="Alfaro M."/>
            <person name="Sun H."/>
            <person name="Tritt A."/>
            <person name="Yoshinaga Y."/>
            <person name="Zwiers L.-H."/>
            <person name="Turgeon B."/>
            <person name="Goodwin S."/>
            <person name="Spatafora J."/>
            <person name="Crous P."/>
            <person name="Grigoriev I."/>
        </authorList>
    </citation>
    <scope>NUCLEOTIDE SEQUENCE</scope>
    <source>
        <strain evidence="2">CBS 107.79</strain>
    </source>
</reference>
<dbReference type="EMBL" id="ML976666">
    <property type="protein sequence ID" value="KAF1976682.1"/>
    <property type="molecule type" value="Genomic_DNA"/>
</dbReference>
<evidence type="ECO:0000256" key="1">
    <source>
        <dbReference type="SAM" id="MobiDB-lite"/>
    </source>
</evidence>
<sequence>MQFGESNALGFVRVQMISQGASKRARCLTPSPSNHRHNASSPSRSKVPSPFPTAIHIPPGITVA</sequence>
<evidence type="ECO:0000313" key="2">
    <source>
        <dbReference type="EMBL" id="KAF1976682.1"/>
    </source>
</evidence>